<dbReference type="InterPro" id="IPR052517">
    <property type="entry name" value="GlcG_carb_metab_protein"/>
</dbReference>
<dbReference type="Pfam" id="PF03928">
    <property type="entry name" value="HbpS-like"/>
    <property type="match status" value="1"/>
</dbReference>
<dbReference type="eggNOG" id="COG3193">
    <property type="taxonomic scope" value="Bacteria"/>
</dbReference>
<evidence type="ECO:0000313" key="2">
    <source>
        <dbReference type="EMBL" id="KEQ19016.1"/>
    </source>
</evidence>
<dbReference type="SUPFAM" id="SSF143744">
    <property type="entry name" value="GlcG-like"/>
    <property type="match status" value="1"/>
</dbReference>
<evidence type="ECO:0008006" key="4">
    <source>
        <dbReference type="Google" id="ProtNLM"/>
    </source>
</evidence>
<dbReference type="Gene3D" id="3.30.450.150">
    <property type="entry name" value="Haem-degrading domain"/>
    <property type="match status" value="1"/>
</dbReference>
<keyword evidence="1" id="KW-0732">Signal</keyword>
<keyword evidence="3" id="KW-1185">Reference proteome</keyword>
<protein>
    <recommendedName>
        <fullName evidence="4">Heme-binding protein</fullName>
    </recommendedName>
</protein>
<organism evidence="2 3">
    <name type="scientific">Endozoicomonas numazuensis</name>
    <dbReference type="NCBI Taxonomy" id="1137799"/>
    <lineage>
        <taxon>Bacteria</taxon>
        <taxon>Pseudomonadati</taxon>
        <taxon>Pseudomonadota</taxon>
        <taxon>Gammaproteobacteria</taxon>
        <taxon>Oceanospirillales</taxon>
        <taxon>Endozoicomonadaceae</taxon>
        <taxon>Endozoicomonas</taxon>
    </lineage>
</organism>
<dbReference type="InterPro" id="IPR038084">
    <property type="entry name" value="PduO/GlcC-like_sf"/>
</dbReference>
<comment type="caution">
    <text evidence="2">The sequence shown here is derived from an EMBL/GenBank/DDBJ whole genome shotgun (WGS) entry which is preliminary data.</text>
</comment>
<name>A0A081NKP3_9GAMM</name>
<feature type="signal peptide" evidence="1">
    <location>
        <begin position="1"/>
        <end position="30"/>
    </location>
</feature>
<gene>
    <name evidence="2" type="ORF">GZ78_02995</name>
</gene>
<dbReference type="InterPro" id="IPR005624">
    <property type="entry name" value="PduO/GlcC-like"/>
</dbReference>
<dbReference type="PANTHER" id="PTHR34309:SF10">
    <property type="entry name" value="SLR1406 PROTEIN"/>
    <property type="match status" value="1"/>
</dbReference>
<feature type="chain" id="PRO_5001760871" description="Heme-binding protein" evidence="1">
    <location>
        <begin position="31"/>
        <end position="169"/>
    </location>
</feature>
<evidence type="ECO:0000256" key="1">
    <source>
        <dbReference type="SAM" id="SignalP"/>
    </source>
</evidence>
<accession>A0A081NKP3</accession>
<dbReference type="AlphaFoldDB" id="A0A081NKP3"/>
<dbReference type="EMBL" id="JOKH01000001">
    <property type="protein sequence ID" value="KEQ19016.1"/>
    <property type="molecule type" value="Genomic_DNA"/>
</dbReference>
<proteinExistence type="predicted"/>
<sequence length="169" mass="17296">MKDTTMKKSIIALAFITTGLATGLATGAQANTTSLPTLTDKAALELVNQGLQSCRKDGYNVSVAVVDRTGSLKAFGRSELAGPHTVDSAQKKAFTAASMGQPTANLAKLITDKPFLQGLKDMDSRMLLLGGGMPIKVDGQVVGGIGIGGAPGGHLDQACAEQAIKVALK</sequence>
<dbReference type="STRING" id="1137799.GZ78_02995"/>
<dbReference type="PANTHER" id="PTHR34309">
    <property type="entry name" value="SLR1406 PROTEIN"/>
    <property type="match status" value="1"/>
</dbReference>
<evidence type="ECO:0000313" key="3">
    <source>
        <dbReference type="Proteomes" id="UP000028073"/>
    </source>
</evidence>
<dbReference type="Proteomes" id="UP000028073">
    <property type="component" value="Unassembled WGS sequence"/>
</dbReference>
<reference evidence="2 3" key="1">
    <citation type="submission" date="2014-06" db="EMBL/GenBank/DDBJ databases">
        <title>Whole Genome Sequences of Three Symbiotic Endozoicomonas Bacteria.</title>
        <authorList>
            <person name="Neave M.J."/>
            <person name="Apprill A."/>
            <person name="Voolstra C.R."/>
        </authorList>
    </citation>
    <scope>NUCLEOTIDE SEQUENCE [LARGE SCALE GENOMIC DNA]</scope>
    <source>
        <strain evidence="2 3">DSM 25634</strain>
    </source>
</reference>